<dbReference type="Proteomes" id="UP000295443">
    <property type="component" value="Unassembled WGS sequence"/>
</dbReference>
<dbReference type="Pfam" id="PF00545">
    <property type="entry name" value="Ribonuclease"/>
    <property type="match status" value="1"/>
</dbReference>
<protein>
    <submittedName>
        <fullName evidence="4">Ribonuclease</fullName>
    </submittedName>
</protein>
<evidence type="ECO:0000256" key="3">
    <source>
        <dbReference type="SAM" id="SignalP"/>
    </source>
</evidence>
<dbReference type="AlphaFoldDB" id="A0A4V2NVK8"/>
<evidence type="ECO:0000313" key="4">
    <source>
        <dbReference type="EMBL" id="TCJ13862.1"/>
    </source>
</evidence>
<dbReference type="SUPFAM" id="SSF53933">
    <property type="entry name" value="Microbial ribonucleases"/>
    <property type="match status" value="1"/>
</dbReference>
<comment type="caution">
    <text evidence="4">The sequence shown here is derived from an EMBL/GenBank/DDBJ whole genome shotgun (WGS) entry which is preliminary data.</text>
</comment>
<dbReference type="GO" id="GO:0004521">
    <property type="term" value="F:RNA endonuclease activity"/>
    <property type="evidence" value="ECO:0007669"/>
    <property type="project" value="InterPro"/>
</dbReference>
<keyword evidence="3" id="KW-0732">Signal</keyword>
<evidence type="ECO:0000256" key="2">
    <source>
        <dbReference type="ARBA" id="ARBA00022801"/>
    </source>
</evidence>
<keyword evidence="5" id="KW-1185">Reference proteome</keyword>
<dbReference type="InterPro" id="IPR000026">
    <property type="entry name" value="N1-like"/>
</dbReference>
<sequence>MAGPLRLFLAVLLGLLAWSGAQAFWAQPKGYDLQVAHVMGLPPEARQTLALIKRGGPFPYARDGIEFKNRENRLPARPRLYYREYTVPTPGRRDRGPRRLIAGQGGEFYYTQDHYQTFWRLKE</sequence>
<dbReference type="OrthoDB" id="5326845at2"/>
<dbReference type="InterPro" id="IPR016191">
    <property type="entry name" value="Ribonuclease/ribotoxin"/>
</dbReference>
<dbReference type="EMBL" id="SJZB01000036">
    <property type="protein sequence ID" value="TCJ13862.1"/>
    <property type="molecule type" value="Genomic_DNA"/>
</dbReference>
<feature type="chain" id="PRO_5020256367" evidence="3">
    <location>
        <begin position="24"/>
        <end position="123"/>
    </location>
</feature>
<gene>
    <name evidence="4" type="ORF">EZJ19_10030</name>
</gene>
<dbReference type="GO" id="GO:0016787">
    <property type="term" value="F:hydrolase activity"/>
    <property type="evidence" value="ECO:0007669"/>
    <property type="project" value="UniProtKB-KW"/>
</dbReference>
<dbReference type="GO" id="GO:0003723">
    <property type="term" value="F:RNA binding"/>
    <property type="evidence" value="ECO:0007669"/>
    <property type="project" value="InterPro"/>
</dbReference>
<feature type="signal peptide" evidence="3">
    <location>
        <begin position="1"/>
        <end position="23"/>
    </location>
</feature>
<keyword evidence="2" id="KW-0378">Hydrolase</keyword>
<reference evidence="4 5" key="1">
    <citation type="submission" date="2019-03" db="EMBL/GenBank/DDBJ databases">
        <title>Genome sequence of Thiobacillaceae bacterium LSR1, a sulfur-oxidizing bacterium isolated from freshwater sediment.</title>
        <authorList>
            <person name="Li S."/>
        </authorList>
    </citation>
    <scope>NUCLEOTIDE SEQUENCE [LARGE SCALE GENOMIC DNA]</scope>
    <source>
        <strain evidence="4 5">LSR1</strain>
    </source>
</reference>
<evidence type="ECO:0000256" key="1">
    <source>
        <dbReference type="ARBA" id="ARBA00022722"/>
    </source>
</evidence>
<keyword evidence="1" id="KW-0540">Nuclease</keyword>
<accession>A0A4V2NVK8</accession>
<proteinExistence type="predicted"/>
<evidence type="ECO:0000313" key="5">
    <source>
        <dbReference type="Proteomes" id="UP000295443"/>
    </source>
</evidence>
<dbReference type="RefSeq" id="WP_131447159.1">
    <property type="nucleotide sequence ID" value="NZ_SJZB01000036.1"/>
</dbReference>
<dbReference type="Gene3D" id="3.10.450.30">
    <property type="entry name" value="Microbial ribonucleases"/>
    <property type="match status" value="1"/>
</dbReference>
<name>A0A4V2NVK8_9PROT</name>
<organism evidence="4 5">
    <name type="scientific">Parasulfuritortus cantonensis</name>
    <dbReference type="NCBI Taxonomy" id="2528202"/>
    <lineage>
        <taxon>Bacteria</taxon>
        <taxon>Pseudomonadati</taxon>
        <taxon>Pseudomonadota</taxon>
        <taxon>Betaproteobacteria</taxon>
        <taxon>Nitrosomonadales</taxon>
        <taxon>Thiobacillaceae</taxon>
        <taxon>Parasulfuritortus</taxon>
    </lineage>
</organism>